<dbReference type="Pfam" id="PF06908">
    <property type="entry name" value="YpsA"/>
    <property type="match status" value="1"/>
</dbReference>
<dbReference type="RefSeq" id="WP_216633449.1">
    <property type="nucleotide sequence ID" value="NZ_JAHLQN010000001.1"/>
</dbReference>
<sequence>MERPYRCAIFGQAPMRFPWGFDEEDSFCRELKTELLQQIMVLRQQGVTQFLVACDCGIGLYAAEGINLMRETDPDLMLLCTVPHEEQATKWAPYLRERYFDMLTKCTCIDHVANPGQDHAQLLAYQHIIDLADLALTVFDEAALRAGRDEDQAMTYAMNCGKPVLNIDPHTLKLCVLK</sequence>
<proteinExistence type="predicted"/>
<name>A0ABS6FD04_9FIRM</name>
<dbReference type="InterPro" id="IPR010697">
    <property type="entry name" value="YspA"/>
</dbReference>
<protein>
    <submittedName>
        <fullName evidence="1">DUF1273 domain-containing protein</fullName>
    </submittedName>
</protein>
<organism evidence="1 2">
    <name type="scientific">Dysosmobacter acutus</name>
    <dbReference type="NCBI Taxonomy" id="2841504"/>
    <lineage>
        <taxon>Bacteria</taxon>
        <taxon>Bacillati</taxon>
        <taxon>Bacillota</taxon>
        <taxon>Clostridia</taxon>
        <taxon>Eubacteriales</taxon>
        <taxon>Oscillospiraceae</taxon>
        <taxon>Dysosmobacter</taxon>
    </lineage>
</organism>
<keyword evidence="2" id="KW-1185">Reference proteome</keyword>
<dbReference type="EMBL" id="JAHLQN010000001">
    <property type="protein sequence ID" value="MBU5628170.1"/>
    <property type="molecule type" value="Genomic_DNA"/>
</dbReference>
<dbReference type="Proteomes" id="UP000787672">
    <property type="component" value="Unassembled WGS sequence"/>
</dbReference>
<evidence type="ECO:0000313" key="2">
    <source>
        <dbReference type="Proteomes" id="UP000787672"/>
    </source>
</evidence>
<evidence type="ECO:0000313" key="1">
    <source>
        <dbReference type="EMBL" id="MBU5628170.1"/>
    </source>
</evidence>
<comment type="caution">
    <text evidence="1">The sequence shown here is derived from an EMBL/GenBank/DDBJ whole genome shotgun (WGS) entry which is preliminary data.</text>
</comment>
<gene>
    <name evidence="1" type="ORF">KQI82_14765</name>
</gene>
<reference evidence="1 2" key="1">
    <citation type="submission" date="2021-06" db="EMBL/GenBank/DDBJ databases">
        <authorList>
            <person name="Sun Q."/>
            <person name="Li D."/>
        </authorList>
    </citation>
    <scope>NUCLEOTIDE SEQUENCE [LARGE SCALE GENOMIC DNA]</scope>
    <source>
        <strain evidence="1 2">MSJ-2</strain>
    </source>
</reference>
<accession>A0ABS6FD04</accession>